<reference evidence="2" key="1">
    <citation type="submission" date="2013-01" db="EMBL/GenBank/DDBJ databases">
        <title>Draft Genome Sequence of a Mulberry Tree, Morus notabilis C.K. Schneid.</title>
        <authorList>
            <person name="He N."/>
            <person name="Zhao S."/>
        </authorList>
    </citation>
    <scope>NUCLEOTIDE SEQUENCE</scope>
</reference>
<gene>
    <name evidence="1" type="ORF">L484_009606</name>
</gene>
<dbReference type="AlphaFoldDB" id="W9RTE3"/>
<sequence>MDFLTKRAFLSASKSKSLFKGHSRSTSAVSFSRTCFSSGAYERVEGLSGYEGKARGQGQGSLGATKIAENLGHMAKETTDKAWDSARNTTQNVQDTLVAAADENVVDTTEYRAIEDLENSAQGNAHFGTQT</sequence>
<dbReference type="KEGG" id="mnt:21392929"/>
<dbReference type="OrthoDB" id="1162579at2759"/>
<evidence type="ECO:0000313" key="1">
    <source>
        <dbReference type="EMBL" id="EXC08463.1"/>
    </source>
</evidence>
<evidence type="ECO:0000313" key="2">
    <source>
        <dbReference type="Proteomes" id="UP000030645"/>
    </source>
</evidence>
<dbReference type="Proteomes" id="UP000030645">
    <property type="component" value="Unassembled WGS sequence"/>
</dbReference>
<proteinExistence type="predicted"/>
<organism evidence="1 2">
    <name type="scientific">Morus notabilis</name>
    <dbReference type="NCBI Taxonomy" id="981085"/>
    <lineage>
        <taxon>Eukaryota</taxon>
        <taxon>Viridiplantae</taxon>
        <taxon>Streptophyta</taxon>
        <taxon>Embryophyta</taxon>
        <taxon>Tracheophyta</taxon>
        <taxon>Spermatophyta</taxon>
        <taxon>Magnoliopsida</taxon>
        <taxon>eudicotyledons</taxon>
        <taxon>Gunneridae</taxon>
        <taxon>Pentapetalae</taxon>
        <taxon>rosids</taxon>
        <taxon>fabids</taxon>
        <taxon>Rosales</taxon>
        <taxon>Moraceae</taxon>
        <taxon>Moreae</taxon>
        <taxon>Morus</taxon>
    </lineage>
</organism>
<name>W9RTE3_9ROSA</name>
<dbReference type="EMBL" id="KE345599">
    <property type="protein sequence ID" value="EXC08463.1"/>
    <property type="molecule type" value="Genomic_DNA"/>
</dbReference>
<accession>W9RTE3</accession>
<dbReference type="eggNOG" id="ENOG502SYX4">
    <property type="taxonomic scope" value="Eukaryota"/>
</dbReference>
<protein>
    <submittedName>
        <fullName evidence="1">Uncharacterized protein</fullName>
    </submittedName>
</protein>
<keyword evidence="2" id="KW-1185">Reference proteome</keyword>